<organism evidence="4 5">
    <name type="scientific">Athelia psychrophila</name>
    <dbReference type="NCBI Taxonomy" id="1759441"/>
    <lineage>
        <taxon>Eukaryota</taxon>
        <taxon>Fungi</taxon>
        <taxon>Dikarya</taxon>
        <taxon>Basidiomycota</taxon>
        <taxon>Agaricomycotina</taxon>
        <taxon>Agaricomycetes</taxon>
        <taxon>Agaricomycetidae</taxon>
        <taxon>Atheliales</taxon>
        <taxon>Atheliaceae</taxon>
        <taxon>Athelia</taxon>
    </lineage>
</organism>
<keyword evidence="5" id="KW-1185">Reference proteome</keyword>
<evidence type="ECO:0000256" key="2">
    <source>
        <dbReference type="ARBA" id="ARBA00022801"/>
    </source>
</evidence>
<proteinExistence type="predicted"/>
<dbReference type="AlphaFoldDB" id="A0A165WZ67"/>
<dbReference type="SUPFAM" id="SSF54001">
    <property type="entry name" value="Cysteine proteinases"/>
    <property type="match status" value="1"/>
</dbReference>
<keyword evidence="2" id="KW-0378">Hydrolase</keyword>
<dbReference type="Pfam" id="PF03051">
    <property type="entry name" value="Peptidase_C1_2"/>
    <property type="match status" value="1"/>
</dbReference>
<dbReference type="STRING" id="436010.A0A165WZ67"/>
<evidence type="ECO:0000313" key="5">
    <source>
        <dbReference type="Proteomes" id="UP000076532"/>
    </source>
</evidence>
<dbReference type="PANTHER" id="PTHR10363">
    <property type="entry name" value="BLEOMYCIN HYDROLASE"/>
    <property type="match status" value="1"/>
</dbReference>
<dbReference type="Proteomes" id="UP000076532">
    <property type="component" value="Unassembled WGS sequence"/>
</dbReference>
<dbReference type="OrthoDB" id="2666448at2759"/>
<keyword evidence="3" id="KW-0788">Thiol protease</keyword>
<gene>
    <name evidence="4" type="ORF">FIBSPDRAFT_965121</name>
</gene>
<dbReference type="GO" id="GO:0070005">
    <property type="term" value="F:cysteine-type aminopeptidase activity"/>
    <property type="evidence" value="ECO:0007669"/>
    <property type="project" value="InterPro"/>
</dbReference>
<dbReference type="InterPro" id="IPR004134">
    <property type="entry name" value="Peptidase_C1B"/>
</dbReference>
<sequence>MVGGSITDGLDSSIDGSPNLTLAQTILQHFNTSDALQSRTSPGPTPLALKFSFTSGPVTNQKSSRRCWLCATMNVLQLKEFELSHGYPFFYDKLNKANY</sequence>
<dbReference type="Gene3D" id="3.90.70.10">
    <property type="entry name" value="Cysteine proteinases"/>
    <property type="match status" value="1"/>
</dbReference>
<dbReference type="GO" id="GO:0005737">
    <property type="term" value="C:cytoplasm"/>
    <property type="evidence" value="ECO:0007669"/>
    <property type="project" value="TreeGrafter"/>
</dbReference>
<dbReference type="GO" id="GO:0006508">
    <property type="term" value="P:proteolysis"/>
    <property type="evidence" value="ECO:0007669"/>
    <property type="project" value="UniProtKB-KW"/>
</dbReference>
<evidence type="ECO:0000256" key="1">
    <source>
        <dbReference type="ARBA" id="ARBA00022670"/>
    </source>
</evidence>
<accession>A0A165WZ67</accession>
<keyword evidence="1" id="KW-0645">Protease</keyword>
<evidence type="ECO:0000313" key="4">
    <source>
        <dbReference type="EMBL" id="KZP08045.1"/>
    </source>
</evidence>
<evidence type="ECO:0008006" key="6">
    <source>
        <dbReference type="Google" id="ProtNLM"/>
    </source>
</evidence>
<reference evidence="4 5" key="1">
    <citation type="journal article" date="2016" name="Mol. Biol. Evol.">
        <title>Comparative Genomics of Early-Diverging Mushroom-Forming Fungi Provides Insights into the Origins of Lignocellulose Decay Capabilities.</title>
        <authorList>
            <person name="Nagy L.G."/>
            <person name="Riley R."/>
            <person name="Tritt A."/>
            <person name="Adam C."/>
            <person name="Daum C."/>
            <person name="Floudas D."/>
            <person name="Sun H."/>
            <person name="Yadav J.S."/>
            <person name="Pangilinan J."/>
            <person name="Larsson K.H."/>
            <person name="Matsuura K."/>
            <person name="Barry K."/>
            <person name="Labutti K."/>
            <person name="Kuo R."/>
            <person name="Ohm R.A."/>
            <person name="Bhattacharya S.S."/>
            <person name="Shirouzu T."/>
            <person name="Yoshinaga Y."/>
            <person name="Martin F.M."/>
            <person name="Grigoriev I.V."/>
            <person name="Hibbett D.S."/>
        </authorList>
    </citation>
    <scope>NUCLEOTIDE SEQUENCE [LARGE SCALE GENOMIC DNA]</scope>
    <source>
        <strain evidence="4 5">CBS 109695</strain>
    </source>
</reference>
<dbReference type="PANTHER" id="PTHR10363:SF2">
    <property type="entry name" value="BLEOMYCIN HYDROLASE"/>
    <property type="match status" value="1"/>
</dbReference>
<protein>
    <recommendedName>
        <fullName evidence="6">Cysteine proteinase</fullName>
    </recommendedName>
</protein>
<dbReference type="EMBL" id="KV417732">
    <property type="protein sequence ID" value="KZP08045.1"/>
    <property type="molecule type" value="Genomic_DNA"/>
</dbReference>
<name>A0A165WZ67_9AGAM</name>
<dbReference type="InterPro" id="IPR038765">
    <property type="entry name" value="Papain-like_cys_pep_sf"/>
</dbReference>
<dbReference type="GO" id="GO:0009636">
    <property type="term" value="P:response to toxic substance"/>
    <property type="evidence" value="ECO:0007669"/>
    <property type="project" value="TreeGrafter"/>
</dbReference>
<dbReference type="GO" id="GO:0043418">
    <property type="term" value="P:homocysteine catabolic process"/>
    <property type="evidence" value="ECO:0007669"/>
    <property type="project" value="TreeGrafter"/>
</dbReference>
<evidence type="ECO:0000256" key="3">
    <source>
        <dbReference type="ARBA" id="ARBA00022807"/>
    </source>
</evidence>